<dbReference type="AlphaFoldDB" id="A0ABD7Z6R5"/>
<dbReference type="NCBIfam" id="TIGR00675">
    <property type="entry name" value="dcm"/>
    <property type="match status" value="1"/>
</dbReference>
<dbReference type="InterPro" id="IPR031303">
    <property type="entry name" value="C5_meth_CS"/>
</dbReference>
<evidence type="ECO:0000256" key="7">
    <source>
        <dbReference type="RuleBase" id="RU000416"/>
    </source>
</evidence>
<gene>
    <name evidence="8" type="ORF">LACZS2_002015</name>
</gene>
<dbReference type="InterPro" id="IPR050390">
    <property type="entry name" value="C5-Methyltransferase"/>
</dbReference>
<accession>A0ABD7Z6R5</accession>
<sequence length="415" mass="48066">MRQNIIDLFSGAGGLTEGFRRPEYNILAHVEMSADACQTLRLRDDYYQLKKRNMLQQYRDFLDGKISLSELELQCGLSQKALTINETIDTDTMDGILAKIDSKLSGRQVHGIIGGPPCQAYSTVGRKRNEAKKETDERIYLYRFYIQFLEHYKPEFFLFENVRGLLSFNDLDGKRLFPKMEQEFESITDELGYHIDWKLVDCSEFGIPQERKRIILYGQRNDLPKFSFFKRLADLKEIPGTVGEFFRDLPKLKAGETCNQYSKAQPCTFVLENLRTPLSKLTQNVARPNRELDLKIYKIAAEKRAKHEILHYNDLPEDLQTHHNKEVFLDRFKALPADGVSQTVVAHIAKDGHYYIHPDAEQNRSITVREAARIQTFPDDFYFMGSRTQAFKQIGNAVPPYLAKKMAQTILLNKQ</sequence>
<evidence type="ECO:0000313" key="8">
    <source>
        <dbReference type="EMBL" id="WLV82825.1"/>
    </source>
</evidence>
<dbReference type="Gene3D" id="3.90.120.10">
    <property type="entry name" value="DNA Methylase, subunit A, domain 2"/>
    <property type="match status" value="1"/>
</dbReference>
<comment type="similarity">
    <text evidence="6 7">Belongs to the class I-like SAM-binding methyltransferase superfamily. C5-methyltransferase family.</text>
</comment>
<feature type="active site" evidence="6">
    <location>
        <position position="118"/>
    </location>
</feature>
<dbReference type="GO" id="GO:0032259">
    <property type="term" value="P:methylation"/>
    <property type="evidence" value="ECO:0007669"/>
    <property type="project" value="UniProtKB-KW"/>
</dbReference>
<keyword evidence="2 6" id="KW-0489">Methyltransferase</keyword>
<evidence type="ECO:0000256" key="3">
    <source>
        <dbReference type="ARBA" id="ARBA00022679"/>
    </source>
</evidence>
<evidence type="ECO:0000256" key="2">
    <source>
        <dbReference type="ARBA" id="ARBA00022603"/>
    </source>
</evidence>
<protein>
    <recommendedName>
        <fullName evidence="1">DNA (cytosine-5-)-methyltransferase</fullName>
        <ecNumber evidence="1">2.1.1.37</ecNumber>
    </recommendedName>
</protein>
<dbReference type="PROSITE" id="PS51679">
    <property type="entry name" value="SAM_MT_C5"/>
    <property type="match status" value="1"/>
</dbReference>
<evidence type="ECO:0000256" key="5">
    <source>
        <dbReference type="ARBA" id="ARBA00022747"/>
    </source>
</evidence>
<dbReference type="GeneID" id="93269687"/>
<dbReference type="InterPro" id="IPR001525">
    <property type="entry name" value="C5_MeTfrase"/>
</dbReference>
<keyword evidence="3 6" id="KW-0808">Transferase</keyword>
<dbReference type="RefSeq" id="WP_070652207.1">
    <property type="nucleotide sequence ID" value="NZ_CP132484.1"/>
</dbReference>
<evidence type="ECO:0000256" key="1">
    <source>
        <dbReference type="ARBA" id="ARBA00011975"/>
    </source>
</evidence>
<dbReference type="InterPro" id="IPR029063">
    <property type="entry name" value="SAM-dependent_MTases_sf"/>
</dbReference>
<dbReference type="Proteomes" id="UP001229832">
    <property type="component" value="Chromosome"/>
</dbReference>
<dbReference type="EMBL" id="CP132485">
    <property type="protein sequence ID" value="WLV82825.1"/>
    <property type="molecule type" value="Genomic_DNA"/>
</dbReference>
<evidence type="ECO:0000313" key="9">
    <source>
        <dbReference type="Proteomes" id="UP001229832"/>
    </source>
</evidence>
<keyword evidence="5" id="KW-0680">Restriction system</keyword>
<organism evidence="8 9">
    <name type="scientific">Lacticaseibacillus zeae subsp. silagei</name>
    <dbReference type="NCBI Taxonomy" id="3068307"/>
    <lineage>
        <taxon>Bacteria</taxon>
        <taxon>Bacillati</taxon>
        <taxon>Bacillota</taxon>
        <taxon>Bacilli</taxon>
        <taxon>Lactobacillales</taxon>
        <taxon>Lactobacillaceae</taxon>
        <taxon>Lacticaseibacillus</taxon>
    </lineage>
</organism>
<keyword evidence="9" id="KW-1185">Reference proteome</keyword>
<evidence type="ECO:0000256" key="6">
    <source>
        <dbReference type="PROSITE-ProRule" id="PRU01016"/>
    </source>
</evidence>
<dbReference type="PROSITE" id="PS00095">
    <property type="entry name" value="C5_MTASE_2"/>
    <property type="match status" value="1"/>
</dbReference>
<dbReference type="PRINTS" id="PR00105">
    <property type="entry name" value="C5METTRFRASE"/>
</dbReference>
<dbReference type="Pfam" id="PF00145">
    <property type="entry name" value="DNA_methylase"/>
    <property type="match status" value="2"/>
</dbReference>
<dbReference type="EC" id="2.1.1.37" evidence="1"/>
<dbReference type="SUPFAM" id="SSF53335">
    <property type="entry name" value="S-adenosyl-L-methionine-dependent methyltransferases"/>
    <property type="match status" value="1"/>
</dbReference>
<proteinExistence type="inferred from homology"/>
<dbReference type="PANTHER" id="PTHR10629:SF52">
    <property type="entry name" value="DNA (CYTOSINE-5)-METHYLTRANSFERASE 1"/>
    <property type="match status" value="1"/>
</dbReference>
<dbReference type="PANTHER" id="PTHR10629">
    <property type="entry name" value="CYTOSINE-SPECIFIC METHYLTRANSFERASE"/>
    <property type="match status" value="1"/>
</dbReference>
<dbReference type="Gene3D" id="3.40.50.150">
    <property type="entry name" value="Vaccinia Virus protein VP39"/>
    <property type="match status" value="1"/>
</dbReference>
<dbReference type="GO" id="GO:0003886">
    <property type="term" value="F:DNA (cytosine-5-)-methyltransferase activity"/>
    <property type="evidence" value="ECO:0007669"/>
    <property type="project" value="UniProtKB-EC"/>
</dbReference>
<evidence type="ECO:0000256" key="4">
    <source>
        <dbReference type="ARBA" id="ARBA00022691"/>
    </source>
</evidence>
<name>A0ABD7Z6R5_LACZE</name>
<keyword evidence="4 6" id="KW-0949">S-adenosyl-L-methionine</keyword>
<reference evidence="8 9" key="1">
    <citation type="submission" date="2023-08" db="EMBL/GenBank/DDBJ databases">
        <authorList>
            <person name="Buchebner-Jance M."/>
        </authorList>
    </citation>
    <scope>NUCLEOTIDE SEQUENCE [LARGE SCALE GENOMIC DNA]</scope>
    <source>
        <strain evidence="8 9">NCIMB 15475</strain>
    </source>
</reference>
<dbReference type="GO" id="GO:0009307">
    <property type="term" value="P:DNA restriction-modification system"/>
    <property type="evidence" value="ECO:0007669"/>
    <property type="project" value="UniProtKB-KW"/>
</dbReference>